<dbReference type="Gene3D" id="3.10.10.10">
    <property type="entry name" value="HIV Type 1 Reverse Transcriptase, subunit A, domain 1"/>
    <property type="match status" value="1"/>
</dbReference>
<dbReference type="Pfam" id="PF00078">
    <property type="entry name" value="RVT_1"/>
    <property type="match status" value="1"/>
</dbReference>
<evidence type="ECO:0000313" key="6">
    <source>
        <dbReference type="Proteomes" id="UP001623348"/>
    </source>
</evidence>
<evidence type="ECO:0000259" key="3">
    <source>
        <dbReference type="PROSITE" id="PS50878"/>
    </source>
</evidence>
<dbReference type="Gene3D" id="3.30.70.270">
    <property type="match status" value="1"/>
</dbReference>
<dbReference type="InterPro" id="IPR000477">
    <property type="entry name" value="RT_dom"/>
</dbReference>
<dbReference type="InterPro" id="IPR036397">
    <property type="entry name" value="RNaseH_sf"/>
</dbReference>
<dbReference type="InterPro" id="IPR043502">
    <property type="entry name" value="DNA/RNA_pol_sf"/>
</dbReference>
<proteinExistence type="inferred from homology"/>
<dbReference type="EC" id="3.1.26.4" evidence="2"/>
<comment type="caution">
    <text evidence="5">The sequence shown here is derived from an EMBL/GenBank/DDBJ whole genome shotgun (WGS) entry which is preliminary data.</text>
</comment>
<gene>
    <name evidence="5" type="ORF">GRJ2_003261700</name>
</gene>
<dbReference type="GO" id="GO:0006259">
    <property type="term" value="P:DNA metabolic process"/>
    <property type="evidence" value="ECO:0007669"/>
    <property type="project" value="UniProtKB-ARBA"/>
</dbReference>
<dbReference type="GO" id="GO:0004523">
    <property type="term" value="F:RNA-DNA hybrid ribonuclease activity"/>
    <property type="evidence" value="ECO:0007669"/>
    <property type="project" value="UniProtKB-EC"/>
</dbReference>
<dbReference type="PROSITE" id="PS50878">
    <property type="entry name" value="RT_POL"/>
    <property type="match status" value="1"/>
</dbReference>
<dbReference type="AlphaFoldDB" id="A0ABC9YF67"/>
<dbReference type="PANTHER" id="PTHR33064">
    <property type="entry name" value="POL PROTEIN"/>
    <property type="match status" value="1"/>
</dbReference>
<dbReference type="InterPro" id="IPR043128">
    <property type="entry name" value="Rev_trsase/Diguanyl_cyclase"/>
</dbReference>
<dbReference type="PANTHER" id="PTHR33064:SF29">
    <property type="entry name" value="PEPTIDASE A2 DOMAIN-CONTAINING PROTEIN-RELATED"/>
    <property type="match status" value="1"/>
</dbReference>
<feature type="domain" description="Reverse transcriptase" evidence="3">
    <location>
        <begin position="323"/>
        <end position="507"/>
    </location>
</feature>
<feature type="domain" description="RNase H type-1" evidence="4">
    <location>
        <begin position="526"/>
        <end position="607"/>
    </location>
</feature>
<dbReference type="InterPro" id="IPR051320">
    <property type="entry name" value="Viral_Replic_Matur_Polypro"/>
</dbReference>
<dbReference type="PROSITE" id="PS50879">
    <property type="entry name" value="RNASE_H_1"/>
    <property type="match status" value="1"/>
</dbReference>
<evidence type="ECO:0000256" key="1">
    <source>
        <dbReference type="ARBA" id="ARBA00010879"/>
    </source>
</evidence>
<dbReference type="InterPro" id="IPR002156">
    <property type="entry name" value="RNaseH_domain"/>
</dbReference>
<keyword evidence="6" id="KW-1185">Reference proteome</keyword>
<name>A0ABC9YF67_GRUJA</name>
<accession>A0ABC9YF67</accession>
<organism evidence="5 6">
    <name type="scientific">Grus japonensis</name>
    <name type="common">Japanese crane</name>
    <name type="synonym">Red-crowned crane</name>
    <dbReference type="NCBI Taxonomy" id="30415"/>
    <lineage>
        <taxon>Eukaryota</taxon>
        <taxon>Metazoa</taxon>
        <taxon>Chordata</taxon>
        <taxon>Craniata</taxon>
        <taxon>Vertebrata</taxon>
        <taxon>Euteleostomi</taxon>
        <taxon>Archelosauria</taxon>
        <taxon>Archosauria</taxon>
        <taxon>Dinosauria</taxon>
        <taxon>Saurischia</taxon>
        <taxon>Theropoda</taxon>
        <taxon>Coelurosauria</taxon>
        <taxon>Aves</taxon>
        <taxon>Neognathae</taxon>
        <taxon>Neoaves</taxon>
        <taxon>Gruiformes</taxon>
        <taxon>Gruidae</taxon>
        <taxon>Grus</taxon>
    </lineage>
</organism>
<evidence type="ECO:0000313" key="5">
    <source>
        <dbReference type="EMBL" id="GAB0207960.1"/>
    </source>
</evidence>
<dbReference type="EMBL" id="BAAFJT010000247">
    <property type="protein sequence ID" value="GAB0207960.1"/>
    <property type="molecule type" value="Genomic_DNA"/>
</dbReference>
<protein>
    <recommendedName>
        <fullName evidence="2">ribonuclease H</fullName>
        <ecNumber evidence="2">3.1.26.4</ecNumber>
    </recommendedName>
</protein>
<dbReference type="Proteomes" id="UP001623348">
    <property type="component" value="Unassembled WGS sequence"/>
</dbReference>
<dbReference type="Gene3D" id="3.30.420.10">
    <property type="entry name" value="Ribonuclease H-like superfamily/Ribonuclease H"/>
    <property type="match status" value="1"/>
</dbReference>
<sequence length="607" mass="68886">MWKDFSRLPGEHIITWLLRCWDNGASSLELEGREAKQLGSLSREGGIDKAIGKKAQALSLWRRLLSSVRERYPFSEDVICRPGKWTTMERGIQYLRELAVREMVYYDPDNAQLPTDPDEVQCTGPRWLKFVRSAPSSYTNSLAVIDWKSEEAPTVDEVAGRLRQYEETLSSSLISAVEKLSQDIRQLKDNSYEGAEPISISGVTGGSQQLTLLEAEVSLTGNEWQKHPIVTGPEAPCILGIDYLRRGYFKDPKGYRWAFGIAALEEIEQLFLLPGLSEDPSVVGLLRVEEQQVPIATTTVHRRQYRTNRDSLVPIHKLIHQLEGQGVISRTRSPFNSPIWPVWKSNGEWRLMVDYRGLNEVTPLMSAAMPDMLELQYELESKAAKWYATMDIANAFFSIPLAAECRPQFAFTWRGVQYTWNGLPQGWKHSPTICHGLIQTALEKGEAPEHLQYINDIIVWGNSAAEEVSEKGKKIIQILLQAGFIIKQRILEAITDWPEGKDFGMSPEEEVTRAEEVPPYNKLPQKEKPYALFTDGSCRIVGKHWRWKAAVWSPTRRVAEAAEGEGESSQFAEVKAIQLALDIAEREKWLTLYLYTASWMVANALWG</sequence>
<evidence type="ECO:0000259" key="4">
    <source>
        <dbReference type="PROSITE" id="PS50879"/>
    </source>
</evidence>
<comment type="similarity">
    <text evidence="1">Belongs to the beta type-B retroviral polymerase family. HERV class-II K(HML-2) pol subfamily.</text>
</comment>
<evidence type="ECO:0000256" key="2">
    <source>
        <dbReference type="ARBA" id="ARBA00012180"/>
    </source>
</evidence>
<dbReference type="SUPFAM" id="SSF56672">
    <property type="entry name" value="DNA/RNA polymerases"/>
    <property type="match status" value="1"/>
</dbReference>
<reference evidence="5 6" key="1">
    <citation type="submission" date="2024-06" db="EMBL/GenBank/DDBJ databases">
        <title>The draft genome of Grus japonensis, version 3.</title>
        <authorList>
            <person name="Nabeshima K."/>
            <person name="Suzuki S."/>
            <person name="Onuma M."/>
        </authorList>
    </citation>
    <scope>NUCLEOTIDE SEQUENCE [LARGE SCALE GENOMIC DNA]</scope>
    <source>
        <strain evidence="5 6">451A</strain>
    </source>
</reference>